<dbReference type="InterPro" id="IPR001464">
    <property type="entry name" value="Annexin"/>
</dbReference>
<evidence type="ECO:0000256" key="2">
    <source>
        <dbReference type="ARBA" id="ARBA00004550"/>
    </source>
</evidence>
<organism evidence="15 16">
    <name type="scientific">Schistosoma haematobium</name>
    <name type="common">Blood fluke</name>
    <dbReference type="NCBI Taxonomy" id="6185"/>
    <lineage>
        <taxon>Eukaryota</taxon>
        <taxon>Metazoa</taxon>
        <taxon>Spiralia</taxon>
        <taxon>Lophotrochozoa</taxon>
        <taxon>Platyhelminthes</taxon>
        <taxon>Trematoda</taxon>
        <taxon>Digenea</taxon>
        <taxon>Strigeidida</taxon>
        <taxon>Schistosomatoidea</taxon>
        <taxon>Schistosomatidae</taxon>
        <taxon>Schistosoma</taxon>
    </lineage>
</organism>
<dbReference type="InterPro" id="IPR018252">
    <property type="entry name" value="Annexin_repeat_CS"/>
</dbReference>
<evidence type="ECO:0000256" key="14">
    <source>
        <dbReference type="RuleBase" id="RU003540"/>
    </source>
</evidence>
<evidence type="ECO:0000256" key="11">
    <source>
        <dbReference type="ARBA" id="ARBA00059330"/>
    </source>
</evidence>
<dbReference type="CTD" id="24589673"/>
<dbReference type="GO" id="GO:0005737">
    <property type="term" value="C:cytoplasm"/>
    <property type="evidence" value="ECO:0007669"/>
    <property type="project" value="TreeGrafter"/>
</dbReference>
<protein>
    <recommendedName>
        <fullName evidence="13 14">Annexin</fullName>
    </recommendedName>
</protein>
<comment type="subunit">
    <text evidence="4">Homodimer.</text>
</comment>
<keyword evidence="16" id="KW-1185">Reference proteome</keyword>
<dbReference type="FunFam" id="1.10.220.10:FF:000001">
    <property type="entry name" value="Annexin"/>
    <property type="match status" value="1"/>
</dbReference>
<gene>
    <name evidence="15" type="primary">ANXA7_2</name>
    <name evidence="15" type="ORF">MS3_00008851</name>
</gene>
<dbReference type="GO" id="GO:0005886">
    <property type="term" value="C:plasma membrane"/>
    <property type="evidence" value="ECO:0007669"/>
    <property type="project" value="TreeGrafter"/>
</dbReference>
<keyword evidence="5" id="KW-0964">Secreted</keyword>
<dbReference type="GO" id="GO:0005634">
    <property type="term" value="C:nucleus"/>
    <property type="evidence" value="ECO:0007669"/>
    <property type="project" value="TreeGrafter"/>
</dbReference>
<evidence type="ECO:0000256" key="13">
    <source>
        <dbReference type="ARBA" id="ARBA00077076"/>
    </source>
</evidence>
<dbReference type="InterPro" id="IPR018502">
    <property type="entry name" value="Annexin_repeat"/>
</dbReference>
<dbReference type="PANTHER" id="PTHR10502:SF102">
    <property type="entry name" value="ANNEXIN B11"/>
    <property type="match status" value="1"/>
</dbReference>
<dbReference type="GO" id="GO:0005509">
    <property type="term" value="F:calcium ion binding"/>
    <property type="evidence" value="ECO:0007669"/>
    <property type="project" value="InterPro"/>
</dbReference>
<dbReference type="RefSeq" id="XP_051065845.1">
    <property type="nucleotide sequence ID" value="XM_051217193.1"/>
</dbReference>
<keyword evidence="6" id="KW-0479">Metal-binding</keyword>
<reference evidence="15" key="4">
    <citation type="journal article" date="2022" name="PLoS Pathog.">
        <title>Chromosome-level genome of Schistosoma haematobium underpins genome-wide explorations of molecular variation.</title>
        <authorList>
            <person name="Stroehlein A.J."/>
            <person name="Korhonen P.K."/>
            <person name="Lee V.V."/>
            <person name="Ralph S.A."/>
            <person name="Mentink-Kane M."/>
            <person name="You H."/>
            <person name="McManus D.P."/>
            <person name="Tchuente L.T."/>
            <person name="Stothard J.R."/>
            <person name="Kaur P."/>
            <person name="Dudchenko O."/>
            <person name="Aiden E.L."/>
            <person name="Yang B."/>
            <person name="Yang H."/>
            <person name="Emery A.M."/>
            <person name="Webster B.L."/>
            <person name="Brindley P.J."/>
            <person name="Rollinson D."/>
            <person name="Chang B.C.H."/>
            <person name="Gasser R.B."/>
            <person name="Young N.D."/>
        </authorList>
    </citation>
    <scope>NUCLEOTIDE SEQUENCE</scope>
</reference>
<proteinExistence type="inferred from homology"/>
<comment type="similarity">
    <text evidence="3 14">Belongs to the annexin family.</text>
</comment>
<comment type="caution">
    <text evidence="15">The sequence shown here is derived from an EMBL/GenBank/DDBJ whole genome shotgun (WGS) entry which is preliminary data.</text>
</comment>
<dbReference type="GO" id="GO:0012506">
    <property type="term" value="C:vesicle membrane"/>
    <property type="evidence" value="ECO:0007669"/>
    <property type="project" value="TreeGrafter"/>
</dbReference>
<dbReference type="PROSITE" id="PS51897">
    <property type="entry name" value="ANNEXIN_2"/>
    <property type="match status" value="4"/>
</dbReference>
<dbReference type="Proteomes" id="UP000471633">
    <property type="component" value="Unassembled WGS sequence"/>
</dbReference>
<dbReference type="SUPFAM" id="SSF47874">
    <property type="entry name" value="Annexin"/>
    <property type="match status" value="1"/>
</dbReference>
<dbReference type="GO" id="GO:0001786">
    <property type="term" value="F:phosphatidylserine binding"/>
    <property type="evidence" value="ECO:0007669"/>
    <property type="project" value="TreeGrafter"/>
</dbReference>
<comment type="function">
    <text evidence="11">Involved in reproduction of the worm. Involved in host-parasite interaction. Delivered into the host cell by means of parasite exosomes. Binds to acidic phospholipid membranes in a calcium-dependent manner in vitro. Causes aggregation of liposomes in the presence of calcium, but not in its absence. Likely to promote membrane fusion. May provide structural integrity within the tegument.</text>
</comment>
<reference evidence="15" key="2">
    <citation type="journal article" date="2019" name="Gigascience">
        <title>High-quality Schistosoma haematobium genome achieved by single-molecule and long-range sequencing.</title>
        <authorList>
            <person name="Stroehlein A.J."/>
            <person name="Korhonen P.K."/>
            <person name="Chong T.M."/>
            <person name="Lim Y.L."/>
            <person name="Chan K.G."/>
            <person name="Webster B."/>
            <person name="Rollinson D."/>
            <person name="Brindley P.J."/>
            <person name="Gasser R.B."/>
            <person name="Young N.D."/>
        </authorList>
    </citation>
    <scope>NUCLEOTIDE SEQUENCE</scope>
</reference>
<evidence type="ECO:0000256" key="7">
    <source>
        <dbReference type="ARBA" id="ARBA00022737"/>
    </source>
</evidence>
<name>A0A922IMR4_SCHHA</name>
<evidence type="ECO:0000256" key="10">
    <source>
        <dbReference type="ARBA" id="ARBA00023302"/>
    </source>
</evidence>
<evidence type="ECO:0000256" key="9">
    <source>
        <dbReference type="ARBA" id="ARBA00023216"/>
    </source>
</evidence>
<keyword evidence="10 14" id="KW-0111">Calcium/phospholipid-binding</keyword>
<accession>A0A922IMR4</accession>
<dbReference type="GO" id="GO:0043657">
    <property type="term" value="C:host cell"/>
    <property type="evidence" value="ECO:0007669"/>
    <property type="project" value="UniProtKB-SubCell"/>
</dbReference>
<dbReference type="EMBL" id="AMPZ03000006">
    <property type="protein sequence ID" value="KAH9581837.1"/>
    <property type="molecule type" value="Genomic_DNA"/>
</dbReference>
<keyword evidence="7 14" id="KW-0677">Repeat</keyword>
<dbReference type="GeneID" id="24589673"/>
<evidence type="ECO:0000256" key="3">
    <source>
        <dbReference type="ARBA" id="ARBA00007831"/>
    </source>
</evidence>
<dbReference type="PRINTS" id="PR00196">
    <property type="entry name" value="ANNEXIN"/>
</dbReference>
<dbReference type="FunFam" id="1.10.220.10:FF:000002">
    <property type="entry name" value="Annexin"/>
    <property type="match status" value="1"/>
</dbReference>
<dbReference type="PANTHER" id="PTHR10502">
    <property type="entry name" value="ANNEXIN"/>
    <property type="match status" value="1"/>
</dbReference>
<dbReference type="FunFam" id="1.10.220.10:FF:000005">
    <property type="entry name" value="Annexin"/>
    <property type="match status" value="1"/>
</dbReference>
<dbReference type="Gene3D" id="1.10.220.10">
    <property type="entry name" value="Annexin"/>
    <property type="match status" value="4"/>
</dbReference>
<evidence type="ECO:0000313" key="15">
    <source>
        <dbReference type="EMBL" id="KAH9581837.1"/>
    </source>
</evidence>
<dbReference type="GO" id="GO:0005576">
    <property type="term" value="C:extracellular region"/>
    <property type="evidence" value="ECO:0007669"/>
    <property type="project" value="UniProtKB-SubCell"/>
</dbReference>
<dbReference type="Pfam" id="PF00191">
    <property type="entry name" value="Annexin"/>
    <property type="match status" value="4"/>
</dbReference>
<evidence type="ECO:0000256" key="5">
    <source>
        <dbReference type="ARBA" id="ARBA00022525"/>
    </source>
</evidence>
<keyword evidence="8 14" id="KW-0106">Calcium</keyword>
<dbReference type="AlphaFoldDB" id="A0A922IMR4"/>
<dbReference type="InterPro" id="IPR037104">
    <property type="entry name" value="Annexin_sf"/>
</dbReference>
<evidence type="ECO:0000256" key="4">
    <source>
        <dbReference type="ARBA" id="ARBA00011738"/>
    </source>
</evidence>
<evidence type="ECO:0000256" key="1">
    <source>
        <dbReference type="ARBA" id="ARBA00004340"/>
    </source>
</evidence>
<comment type="domain">
    <text evidence="14">A pair of annexin repeats may form one binding site for calcium and phospholipid.</text>
</comment>
<evidence type="ECO:0000256" key="12">
    <source>
        <dbReference type="ARBA" id="ARBA00060393"/>
    </source>
</evidence>
<evidence type="ECO:0000256" key="8">
    <source>
        <dbReference type="ARBA" id="ARBA00022837"/>
    </source>
</evidence>
<dbReference type="SMART" id="SM00335">
    <property type="entry name" value="ANX"/>
    <property type="match status" value="4"/>
</dbReference>
<reference evidence="15" key="3">
    <citation type="submission" date="2021-06" db="EMBL/GenBank/DDBJ databases">
        <title>Chromosome-level genome assembly for S. haematobium.</title>
        <authorList>
            <person name="Stroehlein A.J."/>
        </authorList>
    </citation>
    <scope>NUCLEOTIDE SEQUENCE</scope>
</reference>
<reference evidence="15" key="1">
    <citation type="journal article" date="2012" name="Nat. Genet.">
        <title>Whole-genome sequence of Schistosoma haematobium.</title>
        <authorList>
            <person name="Young N.D."/>
            <person name="Jex A.R."/>
            <person name="Li B."/>
            <person name="Liu S."/>
            <person name="Yang L."/>
            <person name="Xiong Z."/>
            <person name="Li Y."/>
            <person name="Cantacessi C."/>
            <person name="Hall R.S."/>
            <person name="Xu X."/>
            <person name="Chen F."/>
            <person name="Wu X."/>
            <person name="Zerlotini A."/>
            <person name="Oliveira G."/>
            <person name="Hofmann A."/>
            <person name="Zhang G."/>
            <person name="Fang X."/>
            <person name="Kang Y."/>
            <person name="Campbell B.E."/>
            <person name="Loukas A."/>
            <person name="Ranganathan S."/>
            <person name="Rollinson D."/>
            <person name="Rinaldi G."/>
            <person name="Brindley P.J."/>
            <person name="Yang H."/>
            <person name="Wang J."/>
            <person name="Wang J."/>
            <person name="Gasser R.B."/>
        </authorList>
    </citation>
    <scope>NUCLEOTIDE SEQUENCE</scope>
</reference>
<dbReference type="PROSITE" id="PS00223">
    <property type="entry name" value="ANNEXIN_1"/>
    <property type="match status" value="3"/>
</dbReference>
<dbReference type="GO" id="GO:0005544">
    <property type="term" value="F:calcium-dependent phospholipid binding"/>
    <property type="evidence" value="ECO:0007669"/>
    <property type="project" value="UniProtKB-KW"/>
</dbReference>
<evidence type="ECO:0000256" key="6">
    <source>
        <dbReference type="ARBA" id="ARBA00022723"/>
    </source>
</evidence>
<sequence length="381" mass="43342">MATVSGFGITRSLIHAFDPHGKHYTPTIKPTTGFSASADAERLHRAMKGAGTDETAIINILARRTNYERQELCRSYKSLYKHDLKDDLKSETIGDFRKVLCQLVVDTPYMLAKSLYYAMKGLGTNDRVLIEIFTTLWNDETRAVADAYKQVLKDKGIEVFVFYFTLEYLSINKQIKESERSLVTDMKKEISGDYEYALMCLVQAERDEIPVLQLKAIPEKGINSIINHELAEADAKDLYASGVGRVGTSEKRITRVICNRTPYQLYLTSEIYFKMYGKTLLEHIESETSGDYRKLLVAILRYAIDRPGLIAEWLHDSMAGLGTKDYALMRLLITRSEIDLQDIMNSYESIYGKSLLNAVIDDTSGDYRRTLCVLLGETYNQ</sequence>
<evidence type="ECO:0000313" key="16">
    <source>
        <dbReference type="Proteomes" id="UP000471633"/>
    </source>
</evidence>
<comment type="subcellular location">
    <subcellularLocation>
        <location evidence="1">Host cell</location>
    </subcellularLocation>
    <subcellularLocation>
        <location evidence="2">Secreted</location>
        <location evidence="2">Extracellular exosome</location>
    </subcellularLocation>
    <subcellularLocation>
        <location evidence="12">Tegument</location>
    </subcellularLocation>
</comment>
<keyword evidence="9 14" id="KW-0041">Annexin</keyword>